<dbReference type="PANTHER" id="PTHR42788:SF19">
    <property type="entry name" value="ALIPHATIC SULFONATES IMPORT ATP-BINDING PROTEIN SSUB 2"/>
    <property type="match status" value="1"/>
</dbReference>
<dbReference type="GO" id="GO:0016887">
    <property type="term" value="F:ATP hydrolysis activity"/>
    <property type="evidence" value="ECO:0007669"/>
    <property type="project" value="InterPro"/>
</dbReference>
<evidence type="ECO:0000313" key="7">
    <source>
        <dbReference type="EMBL" id="BAR54240.1"/>
    </source>
</evidence>
<comment type="similarity">
    <text evidence="1">Belongs to the ABC transporter superfamily.</text>
</comment>
<evidence type="ECO:0000256" key="1">
    <source>
        <dbReference type="ARBA" id="ARBA00005417"/>
    </source>
</evidence>
<dbReference type="GO" id="GO:0005524">
    <property type="term" value="F:ATP binding"/>
    <property type="evidence" value="ECO:0007669"/>
    <property type="project" value="UniProtKB-KW"/>
</dbReference>
<dbReference type="InterPro" id="IPR003439">
    <property type="entry name" value="ABC_transporter-like_ATP-bd"/>
</dbReference>
<evidence type="ECO:0000256" key="3">
    <source>
        <dbReference type="ARBA" id="ARBA00022741"/>
    </source>
</evidence>
<sequence length="253" mass="27201">MQQGGGPVRLEVDITGKTFRSAAGETHEVLAPVKFAVQSGEVGVLIGPSGCGKSTMLRIILGLDRDFHGTVARPPEARIGMVFQEPRLLPWRSVEQNVRLAAPDISEAKLSELFRILELEAHRSHFPGELSLGLARRVALARAFAVEPDLLVLDEPLASLDDALAGRLRDEIATLVASRPVMTLLVTHSLDDAVRLGDRLFFLSPQPARILAEVPISIPRGARGDAEIVTIKAGLVARIQGEHGGERAGRDAS</sequence>
<feature type="domain" description="ABC transporter" evidence="6">
    <location>
        <begin position="10"/>
        <end position="230"/>
    </location>
</feature>
<proteinExistence type="inferred from homology"/>
<dbReference type="AlphaFoldDB" id="A0A0E3VSN9"/>
<keyword evidence="3" id="KW-0547">Nucleotide-binding</keyword>
<evidence type="ECO:0000313" key="8">
    <source>
        <dbReference type="Proteomes" id="UP000063308"/>
    </source>
</evidence>
<keyword evidence="4 7" id="KW-0067">ATP-binding</keyword>
<reference evidence="7 8" key="1">
    <citation type="submission" date="2014-11" db="EMBL/GenBank/DDBJ databases">
        <title>Symbiosis island explosion on the genome of extra-slow-growing strains of soybean bradyrhizobia with massive insertion sequences.</title>
        <authorList>
            <person name="Iida T."/>
            <person name="Minamisawa K."/>
        </authorList>
    </citation>
    <scope>NUCLEOTIDE SEQUENCE [LARGE SCALE GENOMIC DNA]</scope>
    <source>
        <strain evidence="7 8">NK6</strain>
    </source>
</reference>
<evidence type="ECO:0000256" key="2">
    <source>
        <dbReference type="ARBA" id="ARBA00022448"/>
    </source>
</evidence>
<name>A0A0E3VSN9_9BRAD</name>
<dbReference type="SMART" id="SM00382">
    <property type="entry name" value="AAA"/>
    <property type="match status" value="1"/>
</dbReference>
<dbReference type="PANTHER" id="PTHR42788">
    <property type="entry name" value="TAURINE IMPORT ATP-BINDING PROTEIN-RELATED"/>
    <property type="match status" value="1"/>
</dbReference>
<dbReference type="EMBL" id="AP014685">
    <property type="protein sequence ID" value="BAR54240.1"/>
    <property type="molecule type" value="Genomic_DNA"/>
</dbReference>
<evidence type="ECO:0000256" key="4">
    <source>
        <dbReference type="ARBA" id="ARBA00022840"/>
    </source>
</evidence>
<protein>
    <submittedName>
        <fullName evidence="7">ABC transporter ATP-binding protein</fullName>
    </submittedName>
</protein>
<comment type="function">
    <text evidence="5">Involved in beta-(1--&gt;2)glucan export. Transmembrane domains (TMD) form a pore in the inner membrane and the ATP-binding domain (NBD) is responsible for energy generation.</text>
</comment>
<dbReference type="Gene3D" id="3.40.50.300">
    <property type="entry name" value="P-loop containing nucleotide triphosphate hydrolases"/>
    <property type="match status" value="1"/>
</dbReference>
<evidence type="ECO:0000256" key="5">
    <source>
        <dbReference type="ARBA" id="ARBA00024722"/>
    </source>
</evidence>
<dbReference type="InterPro" id="IPR027417">
    <property type="entry name" value="P-loop_NTPase"/>
</dbReference>
<dbReference type="Proteomes" id="UP000063308">
    <property type="component" value="Chromosome"/>
</dbReference>
<keyword evidence="2" id="KW-0813">Transport</keyword>
<dbReference type="Pfam" id="PF00005">
    <property type="entry name" value="ABC_tran"/>
    <property type="match status" value="1"/>
</dbReference>
<organism evidence="7 8">
    <name type="scientific">Bradyrhizobium diazoefficiens</name>
    <dbReference type="NCBI Taxonomy" id="1355477"/>
    <lineage>
        <taxon>Bacteria</taxon>
        <taxon>Pseudomonadati</taxon>
        <taxon>Pseudomonadota</taxon>
        <taxon>Alphaproteobacteria</taxon>
        <taxon>Hyphomicrobiales</taxon>
        <taxon>Nitrobacteraceae</taxon>
        <taxon>Bradyrhizobium</taxon>
    </lineage>
</organism>
<dbReference type="PROSITE" id="PS50893">
    <property type="entry name" value="ABC_TRANSPORTER_2"/>
    <property type="match status" value="1"/>
</dbReference>
<dbReference type="SUPFAM" id="SSF52540">
    <property type="entry name" value="P-loop containing nucleoside triphosphate hydrolases"/>
    <property type="match status" value="1"/>
</dbReference>
<dbReference type="InterPro" id="IPR003593">
    <property type="entry name" value="AAA+_ATPase"/>
</dbReference>
<accession>A0A0E3VSN9</accession>
<gene>
    <name evidence="7" type="ORF">NK6_1055</name>
</gene>
<evidence type="ECO:0000259" key="6">
    <source>
        <dbReference type="PROSITE" id="PS50893"/>
    </source>
</evidence>
<dbReference type="InterPro" id="IPR050166">
    <property type="entry name" value="ABC_transporter_ATP-bind"/>
</dbReference>